<dbReference type="Pfam" id="PF08240">
    <property type="entry name" value="ADH_N"/>
    <property type="match status" value="1"/>
</dbReference>
<accession>A0A0M2RCR6</accession>
<name>A0A0M2RCR6_9PROT</name>
<dbReference type="AlphaFoldDB" id="A0A0M2RCR6"/>
<keyword evidence="5" id="KW-1185">Reference proteome</keyword>
<evidence type="ECO:0000256" key="2">
    <source>
        <dbReference type="ARBA" id="ARBA00023002"/>
    </source>
</evidence>
<feature type="domain" description="Enoyl reductase (ER)" evidence="3">
    <location>
        <begin position="11"/>
        <end position="322"/>
    </location>
</feature>
<dbReference type="RefSeq" id="WP_046502545.1">
    <property type="nucleotide sequence ID" value="NZ_LANI01000002.1"/>
</dbReference>
<keyword evidence="1" id="KW-0521">NADP</keyword>
<dbReference type="SUPFAM" id="SSF51735">
    <property type="entry name" value="NAD(P)-binding Rossmann-fold domains"/>
    <property type="match status" value="1"/>
</dbReference>
<dbReference type="EMBL" id="LANI01000002">
    <property type="protein sequence ID" value="KKJ78219.1"/>
    <property type="molecule type" value="Genomic_DNA"/>
</dbReference>
<dbReference type="Gene3D" id="3.90.180.10">
    <property type="entry name" value="Medium-chain alcohol dehydrogenases, catalytic domain"/>
    <property type="match status" value="1"/>
</dbReference>
<evidence type="ECO:0000313" key="5">
    <source>
        <dbReference type="Proteomes" id="UP000034491"/>
    </source>
</evidence>
<dbReference type="InterPro" id="IPR047618">
    <property type="entry name" value="QOR-like"/>
</dbReference>
<dbReference type="PANTHER" id="PTHR48106">
    <property type="entry name" value="QUINONE OXIDOREDUCTASE PIG3-RELATED"/>
    <property type="match status" value="1"/>
</dbReference>
<dbReference type="InterPro" id="IPR036291">
    <property type="entry name" value="NAD(P)-bd_dom_sf"/>
</dbReference>
<dbReference type="PANTHER" id="PTHR48106:SF13">
    <property type="entry name" value="QUINONE OXIDOREDUCTASE-RELATED"/>
    <property type="match status" value="1"/>
</dbReference>
<dbReference type="SUPFAM" id="SSF50129">
    <property type="entry name" value="GroES-like"/>
    <property type="match status" value="1"/>
</dbReference>
<dbReference type="Proteomes" id="UP000034491">
    <property type="component" value="Unassembled WGS sequence"/>
</dbReference>
<sequence length="324" mass="34156">MTYAIVARQQGGSDVLEQVEVAQPTPAAGEVLVRHTAIGVNFIDTYFRTGLYPWPVDKDLVLGSEAAGVVEAVGDGVSGFAVGERVAYTIPNGAYVSHRAIDAKHLVKLPDSISDEVAAASMLKGLTAHYLLHRSYVAEAGKKVLFHAAAGGVGLIAGQWLAAKGVTAYGTAGGAEKCTLAADHGYSEMIDYKSEDFVERIKEITGGQGVDAVYDSIGQDTYPGSLQCLKTFGSLVSFGQSSGPALDFKLSDLAAGSYTVTRPVLFHFTAEPGYLQSAADELFVMISSGKIKISINQKFNLSDVASAHDQLETRKTTGSTVLLP</sequence>
<dbReference type="CDD" id="cd05286">
    <property type="entry name" value="QOR2"/>
    <property type="match status" value="1"/>
</dbReference>
<evidence type="ECO:0000256" key="1">
    <source>
        <dbReference type="ARBA" id="ARBA00022857"/>
    </source>
</evidence>
<dbReference type="InterPro" id="IPR011032">
    <property type="entry name" value="GroES-like_sf"/>
</dbReference>
<gene>
    <name evidence="4" type="ORF">WH95_02485</name>
</gene>
<protein>
    <submittedName>
        <fullName evidence="4">Quinone oxidoreductase</fullName>
    </submittedName>
</protein>
<dbReference type="GO" id="GO:0003960">
    <property type="term" value="F:quinone reductase (NADPH) activity"/>
    <property type="evidence" value="ECO:0007669"/>
    <property type="project" value="InterPro"/>
</dbReference>
<dbReference type="STRING" id="1549748.WH95_02485"/>
<comment type="caution">
    <text evidence="4">The sequence shown here is derived from an EMBL/GenBank/DDBJ whole genome shotgun (WGS) entry which is preliminary data.</text>
</comment>
<reference evidence="4 5" key="1">
    <citation type="submission" date="2015-03" db="EMBL/GenBank/DDBJ databases">
        <title>Genome sequence of Kiloniella sp. P1-1, isolated from the gut microflora of Pacific white shrimp, Penaeus vannamei.</title>
        <authorList>
            <person name="Shao Z."/>
            <person name="Wang L."/>
            <person name="Li X."/>
        </authorList>
    </citation>
    <scope>NUCLEOTIDE SEQUENCE [LARGE SCALE GENOMIC DNA]</scope>
    <source>
        <strain evidence="4 5">P1-1</strain>
    </source>
</reference>
<proteinExistence type="predicted"/>
<evidence type="ECO:0000313" key="4">
    <source>
        <dbReference type="EMBL" id="KKJ78219.1"/>
    </source>
</evidence>
<dbReference type="OrthoDB" id="9805883at2"/>
<evidence type="ECO:0000259" key="3">
    <source>
        <dbReference type="SMART" id="SM00829"/>
    </source>
</evidence>
<dbReference type="Gene3D" id="3.40.50.720">
    <property type="entry name" value="NAD(P)-binding Rossmann-like Domain"/>
    <property type="match status" value="1"/>
</dbReference>
<dbReference type="GO" id="GO:0070402">
    <property type="term" value="F:NADPH binding"/>
    <property type="evidence" value="ECO:0007669"/>
    <property type="project" value="TreeGrafter"/>
</dbReference>
<organism evidence="4 5">
    <name type="scientific">Kiloniella litopenaei</name>
    <dbReference type="NCBI Taxonomy" id="1549748"/>
    <lineage>
        <taxon>Bacteria</taxon>
        <taxon>Pseudomonadati</taxon>
        <taxon>Pseudomonadota</taxon>
        <taxon>Alphaproteobacteria</taxon>
        <taxon>Rhodospirillales</taxon>
        <taxon>Kiloniellaceae</taxon>
        <taxon>Kiloniella</taxon>
    </lineage>
</organism>
<dbReference type="GO" id="GO:0005829">
    <property type="term" value="C:cytosol"/>
    <property type="evidence" value="ECO:0007669"/>
    <property type="project" value="TreeGrafter"/>
</dbReference>
<dbReference type="PATRIC" id="fig|1549748.8.peg.1082"/>
<dbReference type="FunFam" id="3.40.50.720:FF:000053">
    <property type="entry name" value="Quinone oxidoreductase 1"/>
    <property type="match status" value="1"/>
</dbReference>
<dbReference type="InterPro" id="IPR013154">
    <property type="entry name" value="ADH-like_N"/>
</dbReference>
<keyword evidence="2" id="KW-0560">Oxidoreductase</keyword>
<dbReference type="Pfam" id="PF13602">
    <property type="entry name" value="ADH_zinc_N_2"/>
    <property type="match status" value="1"/>
</dbReference>
<dbReference type="SMART" id="SM00829">
    <property type="entry name" value="PKS_ER"/>
    <property type="match status" value="1"/>
</dbReference>
<dbReference type="GO" id="GO:0035925">
    <property type="term" value="F:mRNA 3'-UTR AU-rich region binding"/>
    <property type="evidence" value="ECO:0007669"/>
    <property type="project" value="TreeGrafter"/>
</dbReference>
<dbReference type="InterPro" id="IPR020843">
    <property type="entry name" value="ER"/>
</dbReference>